<gene>
    <name evidence="1" type="ORF">EVAR_50551_1</name>
</gene>
<dbReference type="EMBL" id="BGZK01003083">
    <property type="protein sequence ID" value="GBP98168.1"/>
    <property type="molecule type" value="Genomic_DNA"/>
</dbReference>
<evidence type="ECO:0000313" key="1">
    <source>
        <dbReference type="EMBL" id="GBP98168.1"/>
    </source>
</evidence>
<keyword evidence="2" id="KW-1185">Reference proteome</keyword>
<dbReference type="Proteomes" id="UP000299102">
    <property type="component" value="Unassembled WGS sequence"/>
</dbReference>
<sequence length="112" mass="12922">MIVESMLWRCNLLVIWVGCSDQSRKRHVVVIWRMYRQEGLARVTLENLILCNRTGGILKKGQNLSASNRRACTKRCQSTQQEKYAKSWKYVVPATLLGNRLGLKIRTDNDLA</sequence>
<reference evidence="1 2" key="1">
    <citation type="journal article" date="2019" name="Commun. Biol.">
        <title>The bagworm genome reveals a unique fibroin gene that provides high tensile strength.</title>
        <authorList>
            <person name="Kono N."/>
            <person name="Nakamura H."/>
            <person name="Ohtoshi R."/>
            <person name="Tomita M."/>
            <person name="Numata K."/>
            <person name="Arakawa K."/>
        </authorList>
    </citation>
    <scope>NUCLEOTIDE SEQUENCE [LARGE SCALE GENOMIC DNA]</scope>
</reference>
<evidence type="ECO:0000313" key="2">
    <source>
        <dbReference type="Proteomes" id="UP000299102"/>
    </source>
</evidence>
<dbReference type="AlphaFoldDB" id="A0A4C2ADM3"/>
<accession>A0A4C2ADM3</accession>
<comment type="caution">
    <text evidence="1">The sequence shown here is derived from an EMBL/GenBank/DDBJ whole genome shotgun (WGS) entry which is preliminary data.</text>
</comment>
<proteinExistence type="predicted"/>
<protein>
    <submittedName>
        <fullName evidence="1">Uncharacterized protein</fullName>
    </submittedName>
</protein>
<name>A0A4C2ADM3_EUMVA</name>
<organism evidence="1 2">
    <name type="scientific">Eumeta variegata</name>
    <name type="common">Bagworm moth</name>
    <name type="synonym">Eumeta japonica</name>
    <dbReference type="NCBI Taxonomy" id="151549"/>
    <lineage>
        <taxon>Eukaryota</taxon>
        <taxon>Metazoa</taxon>
        <taxon>Ecdysozoa</taxon>
        <taxon>Arthropoda</taxon>
        <taxon>Hexapoda</taxon>
        <taxon>Insecta</taxon>
        <taxon>Pterygota</taxon>
        <taxon>Neoptera</taxon>
        <taxon>Endopterygota</taxon>
        <taxon>Lepidoptera</taxon>
        <taxon>Glossata</taxon>
        <taxon>Ditrysia</taxon>
        <taxon>Tineoidea</taxon>
        <taxon>Psychidae</taxon>
        <taxon>Oiketicinae</taxon>
        <taxon>Eumeta</taxon>
    </lineage>
</organism>